<protein>
    <submittedName>
        <fullName evidence="1">Uncharacterized protein</fullName>
    </submittedName>
</protein>
<sequence length="112" mass="13377">MYITINHYYRVFIPNRTYLILNRTLRDENPVYPDSLRASNMNVDKQNGVITHDIRWRKFCSLAKQSIWKLNCEDYTMVFNKYYGKSATLGTPSIQGFSIKMEFLSIKMEKYK</sequence>
<evidence type="ECO:0000313" key="2">
    <source>
        <dbReference type="Proteomes" id="UP000031668"/>
    </source>
</evidence>
<evidence type="ECO:0000313" key="1">
    <source>
        <dbReference type="EMBL" id="KII63081.1"/>
    </source>
</evidence>
<dbReference type="Proteomes" id="UP000031668">
    <property type="component" value="Unassembled WGS sequence"/>
</dbReference>
<gene>
    <name evidence="1" type="ORF">RF11_01827</name>
</gene>
<accession>A0A0C2MN78</accession>
<organism evidence="1 2">
    <name type="scientific">Thelohanellus kitauei</name>
    <name type="common">Myxosporean</name>
    <dbReference type="NCBI Taxonomy" id="669202"/>
    <lineage>
        <taxon>Eukaryota</taxon>
        <taxon>Metazoa</taxon>
        <taxon>Cnidaria</taxon>
        <taxon>Myxozoa</taxon>
        <taxon>Myxosporea</taxon>
        <taxon>Bivalvulida</taxon>
        <taxon>Platysporina</taxon>
        <taxon>Myxobolidae</taxon>
        <taxon>Thelohanellus</taxon>
    </lineage>
</organism>
<dbReference type="EMBL" id="JWZT01004773">
    <property type="protein sequence ID" value="KII63081.1"/>
    <property type="molecule type" value="Genomic_DNA"/>
</dbReference>
<name>A0A0C2MN78_THEKT</name>
<comment type="caution">
    <text evidence="1">The sequence shown here is derived from an EMBL/GenBank/DDBJ whole genome shotgun (WGS) entry which is preliminary data.</text>
</comment>
<reference evidence="1 2" key="1">
    <citation type="journal article" date="2014" name="Genome Biol. Evol.">
        <title>The genome of the myxosporean Thelohanellus kitauei shows adaptations to nutrient acquisition within its fish host.</title>
        <authorList>
            <person name="Yang Y."/>
            <person name="Xiong J."/>
            <person name="Zhou Z."/>
            <person name="Huo F."/>
            <person name="Miao W."/>
            <person name="Ran C."/>
            <person name="Liu Y."/>
            <person name="Zhang J."/>
            <person name="Feng J."/>
            <person name="Wang M."/>
            <person name="Wang M."/>
            <person name="Wang L."/>
            <person name="Yao B."/>
        </authorList>
    </citation>
    <scope>NUCLEOTIDE SEQUENCE [LARGE SCALE GENOMIC DNA]</scope>
    <source>
        <strain evidence="1">Wuqing</strain>
    </source>
</reference>
<dbReference type="AlphaFoldDB" id="A0A0C2MN78"/>
<keyword evidence="2" id="KW-1185">Reference proteome</keyword>
<proteinExistence type="predicted"/>